<sequence length="71" mass="7322">MGGRRGATRAGGAAAEAPEDGGARAARARARRRSTPGPARPLAPGYRGMPSSWQVTLQPSPLLRFPSSHAS</sequence>
<gene>
    <name evidence="2" type="ORF">SOCEGT47_045240</name>
</gene>
<dbReference type="AlphaFoldDB" id="A0A4P2Q4X6"/>
<proteinExistence type="predicted"/>
<protein>
    <submittedName>
        <fullName evidence="2">Uncharacterized protein</fullName>
    </submittedName>
</protein>
<organism evidence="2 3">
    <name type="scientific">Sorangium cellulosum</name>
    <name type="common">Polyangium cellulosum</name>
    <dbReference type="NCBI Taxonomy" id="56"/>
    <lineage>
        <taxon>Bacteria</taxon>
        <taxon>Pseudomonadati</taxon>
        <taxon>Myxococcota</taxon>
        <taxon>Polyangia</taxon>
        <taxon>Polyangiales</taxon>
        <taxon>Polyangiaceae</taxon>
        <taxon>Sorangium</taxon>
    </lineage>
</organism>
<feature type="region of interest" description="Disordered" evidence="1">
    <location>
        <begin position="1"/>
        <end position="71"/>
    </location>
</feature>
<dbReference type="Proteomes" id="UP000295781">
    <property type="component" value="Chromosome"/>
</dbReference>
<dbReference type="EMBL" id="CP012670">
    <property type="protein sequence ID" value="AUX23993.1"/>
    <property type="molecule type" value="Genomic_DNA"/>
</dbReference>
<evidence type="ECO:0000313" key="2">
    <source>
        <dbReference type="EMBL" id="AUX23993.1"/>
    </source>
</evidence>
<reference evidence="2 3" key="1">
    <citation type="submission" date="2015-09" db="EMBL/GenBank/DDBJ databases">
        <title>Sorangium comparison.</title>
        <authorList>
            <person name="Zaburannyi N."/>
            <person name="Bunk B."/>
            <person name="Overmann J."/>
            <person name="Mueller R."/>
        </authorList>
    </citation>
    <scope>NUCLEOTIDE SEQUENCE [LARGE SCALE GENOMIC DNA]</scope>
    <source>
        <strain evidence="2 3">So ceGT47</strain>
    </source>
</reference>
<evidence type="ECO:0000313" key="3">
    <source>
        <dbReference type="Proteomes" id="UP000295781"/>
    </source>
</evidence>
<name>A0A4P2Q4X6_SORCE</name>
<evidence type="ECO:0000256" key="1">
    <source>
        <dbReference type="SAM" id="MobiDB-lite"/>
    </source>
</evidence>
<accession>A0A4P2Q4X6</accession>